<dbReference type="InterPro" id="IPR036390">
    <property type="entry name" value="WH_DNA-bd_sf"/>
</dbReference>
<sequence>MVESGMTELSVDATLSARERDILELIIENWPISSLEIAEHFREDISSREQRKKASTKYSYYLKKLVDKRLVLSKRSGNSLIVWPLVVEKYRTIHNILQGR</sequence>
<evidence type="ECO:0000313" key="1">
    <source>
        <dbReference type="EMBL" id="HIH07824.1"/>
    </source>
</evidence>
<name>A0A7J4ISW1_9ARCH</name>
<proteinExistence type="predicted"/>
<reference evidence="3" key="1">
    <citation type="journal article" date="2020" name="bioRxiv">
        <title>A rank-normalized archaeal taxonomy based on genome phylogeny resolves widespread incomplete and uneven classifications.</title>
        <authorList>
            <person name="Rinke C."/>
            <person name="Chuvochina M."/>
            <person name="Mussig A.J."/>
            <person name="Chaumeil P.-A."/>
            <person name="Waite D.W."/>
            <person name="Whitman W.B."/>
            <person name="Parks D.H."/>
            <person name="Hugenholtz P."/>
        </authorList>
    </citation>
    <scope>NUCLEOTIDE SEQUENCE [LARGE SCALE GENOMIC DNA]</scope>
</reference>
<dbReference type="InterPro" id="IPR036388">
    <property type="entry name" value="WH-like_DNA-bd_sf"/>
</dbReference>
<gene>
    <name evidence="1" type="ORF">HA237_00470</name>
    <name evidence="2" type="ORF">J4224_02595</name>
</gene>
<dbReference type="Proteomes" id="UP000577419">
    <property type="component" value="Unassembled WGS sequence"/>
</dbReference>
<dbReference type="EMBL" id="JAGVWF010000035">
    <property type="protein sequence ID" value="MBS3059292.1"/>
    <property type="molecule type" value="Genomic_DNA"/>
</dbReference>
<dbReference type="SUPFAM" id="SSF46785">
    <property type="entry name" value="Winged helix' DNA-binding domain"/>
    <property type="match status" value="1"/>
</dbReference>
<dbReference type="Gene3D" id="1.10.10.10">
    <property type="entry name" value="Winged helix-like DNA-binding domain superfamily/Winged helix DNA-binding domain"/>
    <property type="match status" value="1"/>
</dbReference>
<dbReference type="AlphaFoldDB" id="A0A7J4ISW1"/>
<dbReference type="EMBL" id="DUFG01000004">
    <property type="protein sequence ID" value="HIH07824.1"/>
    <property type="molecule type" value="Genomic_DNA"/>
</dbReference>
<organism evidence="1 3">
    <name type="scientific">Candidatus Iainarchaeum sp</name>
    <dbReference type="NCBI Taxonomy" id="3101447"/>
    <lineage>
        <taxon>Archaea</taxon>
        <taxon>Candidatus Iainarchaeota</taxon>
        <taxon>Candidatus Iainarchaeia</taxon>
        <taxon>Candidatus Iainarchaeales</taxon>
        <taxon>Candidatus Iainarchaeaceae</taxon>
        <taxon>Candidatus Iainarchaeum</taxon>
    </lineage>
</organism>
<evidence type="ECO:0000313" key="2">
    <source>
        <dbReference type="EMBL" id="MBS3059292.1"/>
    </source>
</evidence>
<reference evidence="2" key="2">
    <citation type="submission" date="2021-03" db="EMBL/GenBank/DDBJ databases">
        <authorList>
            <person name="Jaffe A."/>
        </authorList>
    </citation>
    <scope>NUCLEOTIDE SEQUENCE</scope>
    <source>
        <strain evidence="2">RIFCSPHIGHO2_01_FULL_GW2011_AR10_43_9</strain>
    </source>
</reference>
<protein>
    <submittedName>
        <fullName evidence="1">Uncharacterized protein</fullName>
    </submittedName>
</protein>
<comment type="caution">
    <text evidence="1">The sequence shown here is derived from an EMBL/GenBank/DDBJ whole genome shotgun (WGS) entry which is preliminary data.</text>
</comment>
<reference evidence="2" key="3">
    <citation type="submission" date="2021-05" db="EMBL/GenBank/DDBJ databases">
        <title>Protein family content uncovers lineage relationships and bacterial pathway maintenance mechanisms in DPANN archaea.</title>
        <authorList>
            <person name="Castelle C.J."/>
            <person name="Meheust R."/>
            <person name="Jaffe A.L."/>
            <person name="Seitz K."/>
            <person name="Gong X."/>
            <person name="Baker B.J."/>
            <person name="Banfield J.F."/>
        </authorList>
    </citation>
    <scope>NUCLEOTIDE SEQUENCE</scope>
    <source>
        <strain evidence="2">RIFCSPHIGHO2_01_FULL_GW2011_AR10_43_9</strain>
    </source>
</reference>
<accession>A0A7J4ISW1</accession>
<evidence type="ECO:0000313" key="3">
    <source>
        <dbReference type="Proteomes" id="UP000577419"/>
    </source>
</evidence>
<dbReference type="Proteomes" id="UP000683213">
    <property type="component" value="Unassembled WGS sequence"/>
</dbReference>